<protein>
    <submittedName>
        <fullName evidence="1">PREDICTED: copia proteinlike putative</fullName>
    </submittedName>
</protein>
<reference evidence="1" key="2">
    <citation type="submission" date="2011-02" db="EMBL/GenBank/DDBJ databases">
        <authorList>
            <person name="MacLean D."/>
        </authorList>
    </citation>
    <scope>NUCLEOTIDE SEQUENCE</scope>
</reference>
<organism evidence="1">
    <name type="scientific">Albugo laibachii Nc14</name>
    <dbReference type="NCBI Taxonomy" id="890382"/>
    <lineage>
        <taxon>Eukaryota</taxon>
        <taxon>Sar</taxon>
        <taxon>Stramenopiles</taxon>
        <taxon>Oomycota</taxon>
        <taxon>Peronosporomycetes</taxon>
        <taxon>Albuginales</taxon>
        <taxon>Albuginaceae</taxon>
        <taxon>Albugo</taxon>
    </lineage>
</organism>
<dbReference type="Pfam" id="PF14223">
    <property type="entry name" value="Retrotran_gag_2"/>
    <property type="match status" value="1"/>
</dbReference>
<dbReference type="AlphaFoldDB" id="F0WJN0"/>
<name>F0WJN0_9STRA</name>
<gene>
    <name evidence="1" type="primary">AlNc14C124G6754</name>
    <name evidence="1" type="ORF">ALNC14_076220</name>
</gene>
<sequence length="176" mass="19685">MQMVLEEPDLWEVVSGDMKLENCVIIWTGEAPVAMGETRDSAGGIQNKVSQGDGYHLPWNERFAIAFSSKSLAKKLFLRRLYFTIKMEDGDDVLEHISNVKTVAEQLDAIGAPVREDDLVITLLGSLSDSFQFLITACLGMTFRLADVGTFGVSSFGREEAQRTTKKEDWSMILLW</sequence>
<evidence type="ECO:0000313" key="1">
    <source>
        <dbReference type="EMBL" id="CCA21479.1"/>
    </source>
</evidence>
<proteinExistence type="predicted"/>
<dbReference type="EMBL" id="FR824169">
    <property type="protein sequence ID" value="CCA21479.1"/>
    <property type="molecule type" value="Genomic_DNA"/>
</dbReference>
<reference evidence="1" key="1">
    <citation type="journal article" date="2011" name="PLoS Biol.">
        <title>Gene gain and loss during evolution of obligate parasitism in the white rust pathogen of Arabidopsis thaliana.</title>
        <authorList>
            <person name="Kemen E."/>
            <person name="Gardiner A."/>
            <person name="Schultz-Larsen T."/>
            <person name="Kemen A.C."/>
            <person name="Balmuth A.L."/>
            <person name="Robert-Seilaniantz A."/>
            <person name="Bailey K."/>
            <person name="Holub E."/>
            <person name="Studholme D.J."/>
            <person name="Maclean D."/>
            <person name="Jones J.D."/>
        </authorList>
    </citation>
    <scope>NUCLEOTIDE SEQUENCE</scope>
</reference>
<accession>F0WJN0</accession>
<dbReference type="HOGENOM" id="CLU_1527911_0_0_1"/>